<reference evidence="1" key="2">
    <citation type="submission" date="2025-03" db="EMBL/GenBank/DDBJ databases">
        <authorList>
            <consortium name="ELIXIR-Norway"/>
            <consortium name="Elixir Norway"/>
        </authorList>
    </citation>
    <scope>NUCLEOTIDE SEQUENCE</scope>
</reference>
<reference evidence="1" key="1">
    <citation type="submission" date="2023-05" db="EMBL/GenBank/DDBJ databases">
        <authorList>
            <consortium name="ELIXIR-Norway"/>
        </authorList>
    </citation>
    <scope>NUCLEOTIDE SEQUENCE</scope>
</reference>
<name>A0AC59YSL5_RANTA</name>
<evidence type="ECO:0000313" key="1">
    <source>
        <dbReference type="EMBL" id="CAM9914262.1"/>
    </source>
</evidence>
<organism evidence="1 2">
    <name type="scientific">Rangifer tarandus platyrhynchus</name>
    <name type="common">Svalbard reindeer</name>
    <dbReference type="NCBI Taxonomy" id="3082113"/>
    <lineage>
        <taxon>Eukaryota</taxon>
        <taxon>Metazoa</taxon>
        <taxon>Chordata</taxon>
        <taxon>Craniata</taxon>
        <taxon>Vertebrata</taxon>
        <taxon>Euteleostomi</taxon>
        <taxon>Mammalia</taxon>
        <taxon>Eutheria</taxon>
        <taxon>Laurasiatheria</taxon>
        <taxon>Artiodactyla</taxon>
        <taxon>Ruminantia</taxon>
        <taxon>Pecora</taxon>
        <taxon>Cervidae</taxon>
        <taxon>Odocoileinae</taxon>
        <taxon>Rangifer</taxon>
    </lineage>
</organism>
<accession>A0AC59YSL5</accession>
<evidence type="ECO:0000313" key="2">
    <source>
        <dbReference type="Proteomes" id="UP001162501"/>
    </source>
</evidence>
<dbReference type="EMBL" id="OX596086">
    <property type="protein sequence ID" value="CAM9914262.1"/>
    <property type="molecule type" value="Genomic_DNA"/>
</dbReference>
<protein>
    <submittedName>
        <fullName evidence="1">Uncharacterized protein</fullName>
    </submittedName>
</protein>
<proteinExistence type="predicted"/>
<dbReference type="Proteomes" id="UP001162501">
    <property type="component" value="Chromosome 2"/>
</dbReference>
<gene>
    <name evidence="1" type="ORF">MRATA1EN22A_LOCUS9284</name>
</gene>
<sequence>MVLLLPHPLKVPQSHEPPPATCHHAVSCRPGSDTTRPGPALSLPGQAVCPELSSSEKDSCTASCVNDESCPQGTKCCARSPCSQSCVVPLKGPTGPKLCLERSECSRDDQCRDNLKCCFSSCAMSCMVRTTESGMVGVEGSLAHPQHPSLPCPHCGHLPPPLRPPCPLRRTLHS</sequence>
<feature type="non-terminal residue" evidence="1">
    <location>
        <position position="174"/>
    </location>
</feature>
<feature type="non-terminal residue" evidence="1">
    <location>
        <position position="1"/>
    </location>
</feature>